<name>A0A1I5KZW6_9BACI</name>
<dbReference type="HAMAP" id="MF_01464_B">
    <property type="entry name" value="SecF_B"/>
    <property type="match status" value="1"/>
</dbReference>
<dbReference type="InterPro" id="IPR022646">
    <property type="entry name" value="SecD/SecF_CS"/>
</dbReference>
<dbReference type="GO" id="GO:0065002">
    <property type="term" value="P:intracellular protein transmembrane transport"/>
    <property type="evidence" value="ECO:0007669"/>
    <property type="project" value="UniProtKB-UniRule"/>
</dbReference>
<proteinExistence type="inferred from homology"/>
<dbReference type="HAMAP" id="MF_01463_B">
    <property type="entry name" value="SecD_B"/>
    <property type="match status" value="1"/>
</dbReference>
<dbReference type="AlphaFoldDB" id="A0A1I5KZW6"/>
<feature type="transmembrane region" description="Helical" evidence="12">
    <location>
        <begin position="632"/>
        <end position="653"/>
    </location>
</feature>
<dbReference type="InterPro" id="IPR005665">
    <property type="entry name" value="SecF_bac"/>
</dbReference>
<keyword evidence="19" id="KW-1185">Reference proteome</keyword>
<dbReference type="Proteomes" id="UP000321547">
    <property type="component" value="Unassembled WGS sequence"/>
</dbReference>
<comment type="subunit">
    <text evidence="13">Forms a complex with SecD. Part of the essential Sec protein translocation apparatus which comprises SecA, SecYEG and auxiliary proteins SecDF. Other proteins may also be involved.</text>
</comment>
<keyword evidence="7 12" id="KW-0811">Translocation</keyword>
<feature type="domain" description="Protein export membrane protein SecD/SecF C-terminal" evidence="14">
    <location>
        <begin position="563"/>
        <end position="739"/>
    </location>
</feature>
<evidence type="ECO:0000256" key="6">
    <source>
        <dbReference type="ARBA" id="ARBA00022989"/>
    </source>
</evidence>
<feature type="transmembrane region" description="Helical" evidence="12">
    <location>
        <begin position="688"/>
        <end position="709"/>
    </location>
</feature>
<feature type="transmembrane region" description="Helical" evidence="12">
    <location>
        <begin position="294"/>
        <end position="311"/>
    </location>
</feature>
<dbReference type="InterPro" id="IPR022813">
    <property type="entry name" value="SecD/SecF_arch_bac"/>
</dbReference>
<evidence type="ECO:0000256" key="11">
    <source>
        <dbReference type="ARBA" id="ARBA00061053"/>
    </source>
</evidence>
<dbReference type="InterPro" id="IPR055344">
    <property type="entry name" value="SecD_SecF_C_bact"/>
</dbReference>
<feature type="transmembrane region" description="Helical" evidence="12">
    <location>
        <begin position="577"/>
        <end position="598"/>
    </location>
</feature>
<evidence type="ECO:0000313" key="16">
    <source>
        <dbReference type="EMBL" id="GEM00565.1"/>
    </source>
</evidence>
<evidence type="ECO:0000256" key="10">
    <source>
        <dbReference type="ARBA" id="ARBA00060856"/>
    </source>
</evidence>
<dbReference type="PANTHER" id="PTHR30081:SF1">
    <property type="entry name" value="PROTEIN TRANSLOCASE SUBUNIT SECD"/>
    <property type="match status" value="1"/>
</dbReference>
<dbReference type="PANTHER" id="PTHR30081">
    <property type="entry name" value="PROTEIN-EXPORT MEMBRANE PROTEIN SEC"/>
    <property type="match status" value="1"/>
</dbReference>
<evidence type="ECO:0000256" key="12">
    <source>
        <dbReference type="HAMAP-Rule" id="MF_01463"/>
    </source>
</evidence>
<dbReference type="PRINTS" id="PR01755">
    <property type="entry name" value="SECFTRNLCASE"/>
</dbReference>
<dbReference type="NCBIfam" id="TIGR00966">
    <property type="entry name" value="transloc_SecF"/>
    <property type="match status" value="1"/>
</dbReference>
<feature type="transmembrane region" description="Helical" evidence="12">
    <location>
        <begin position="271"/>
        <end position="289"/>
    </location>
</feature>
<keyword evidence="8 12" id="KW-0472">Membrane</keyword>
<comment type="similarity">
    <text evidence="10">In the C-terminal section; belongs to the SecD/SecF family. SecF subfamily.</text>
</comment>
<organism evidence="17 18">
    <name type="scientific">Halolactibacillus halophilus</name>
    <dbReference type="NCBI Taxonomy" id="306540"/>
    <lineage>
        <taxon>Bacteria</taxon>
        <taxon>Bacillati</taxon>
        <taxon>Bacillota</taxon>
        <taxon>Bacilli</taxon>
        <taxon>Bacillales</taxon>
        <taxon>Bacillaceae</taxon>
        <taxon>Halolactibacillus</taxon>
    </lineage>
</organism>
<dbReference type="EMBL" id="FOXC01000001">
    <property type="protein sequence ID" value="SFO90146.1"/>
    <property type="molecule type" value="Genomic_DNA"/>
</dbReference>
<comment type="caution">
    <text evidence="12">Lacks conserved residue(s) required for the propagation of feature annotation.</text>
</comment>
<dbReference type="GO" id="GO:0006605">
    <property type="term" value="P:protein targeting"/>
    <property type="evidence" value="ECO:0007669"/>
    <property type="project" value="UniProtKB-UniRule"/>
</dbReference>
<comment type="similarity">
    <text evidence="11">In the N-terminal section; belongs to the SecD/SecF family. SecD subfamily.</text>
</comment>
<keyword evidence="5 12" id="KW-0653">Protein transport</keyword>
<accession>A0A1I5KZW6</accession>
<dbReference type="RefSeq" id="WP_089829292.1">
    <property type="nucleotide sequence ID" value="NZ_BJWI01000001.1"/>
</dbReference>
<dbReference type="Gene3D" id="3.30.70.3220">
    <property type="match status" value="1"/>
</dbReference>
<evidence type="ECO:0000256" key="3">
    <source>
        <dbReference type="ARBA" id="ARBA00022475"/>
    </source>
</evidence>
<evidence type="ECO:0000313" key="18">
    <source>
        <dbReference type="Proteomes" id="UP000242243"/>
    </source>
</evidence>
<dbReference type="FunFam" id="1.20.1640.10:FF:000004">
    <property type="entry name" value="Protein translocase subunit SecD"/>
    <property type="match status" value="1"/>
</dbReference>
<evidence type="ECO:0000256" key="8">
    <source>
        <dbReference type="ARBA" id="ARBA00023136"/>
    </source>
</evidence>
<feature type="transmembrane region" description="Helical" evidence="12">
    <location>
        <begin position="394"/>
        <end position="421"/>
    </location>
</feature>
<dbReference type="NCBIfam" id="TIGR01129">
    <property type="entry name" value="secD"/>
    <property type="match status" value="1"/>
</dbReference>
<evidence type="ECO:0000256" key="5">
    <source>
        <dbReference type="ARBA" id="ARBA00022927"/>
    </source>
</evidence>
<dbReference type="EMBL" id="BJWI01000001">
    <property type="protein sequence ID" value="GEM00565.1"/>
    <property type="molecule type" value="Genomic_DNA"/>
</dbReference>
<dbReference type="FunFam" id="1.20.1640.10:FF:000024">
    <property type="entry name" value="Multifunctional fusion protein"/>
    <property type="match status" value="1"/>
</dbReference>
<feature type="transmembrane region" description="Helical" evidence="12">
    <location>
        <begin position="605"/>
        <end position="626"/>
    </location>
</feature>
<dbReference type="OrthoDB" id="9805019at2"/>
<dbReference type="Pfam" id="PF07549">
    <property type="entry name" value="Sec_GG"/>
    <property type="match status" value="1"/>
</dbReference>
<dbReference type="NCBIfam" id="TIGR00916">
    <property type="entry name" value="2A0604s01"/>
    <property type="match status" value="2"/>
</dbReference>
<dbReference type="GO" id="GO:0005886">
    <property type="term" value="C:plasma membrane"/>
    <property type="evidence" value="ECO:0007669"/>
    <property type="project" value="UniProtKB-SubCell"/>
</dbReference>
<dbReference type="SUPFAM" id="SSF82866">
    <property type="entry name" value="Multidrug efflux transporter AcrB transmembrane domain"/>
    <property type="match status" value="2"/>
</dbReference>
<comment type="subcellular location">
    <subcellularLocation>
        <location evidence="1 12">Cell membrane</location>
        <topology evidence="1 12">Multi-pass membrane protein</topology>
    </subcellularLocation>
</comment>
<comment type="similarity">
    <text evidence="12">Belongs to the SecD/SecF family. SecD subfamily.</text>
</comment>
<dbReference type="InterPro" id="IPR048634">
    <property type="entry name" value="SecD_SecF_C"/>
</dbReference>
<feature type="transmembrane region" description="Helical" evidence="12">
    <location>
        <begin position="467"/>
        <end position="491"/>
    </location>
</feature>
<evidence type="ECO:0000259" key="14">
    <source>
        <dbReference type="Pfam" id="PF02355"/>
    </source>
</evidence>
<dbReference type="Pfam" id="PF21760">
    <property type="entry name" value="SecD_1st"/>
    <property type="match status" value="1"/>
</dbReference>
<dbReference type="InterPro" id="IPR022645">
    <property type="entry name" value="SecD/SecF_bac"/>
</dbReference>
<gene>
    <name evidence="12" type="primary">secD</name>
    <name evidence="16" type="synonym">secDF</name>
    <name evidence="13" type="synonym">secF</name>
    <name evidence="16" type="ORF">HHA03_00970</name>
    <name evidence="17" type="ORF">SAMN05421839_101107</name>
</gene>
<keyword evidence="6 12" id="KW-1133">Transmembrane helix</keyword>
<dbReference type="GO" id="GO:0043952">
    <property type="term" value="P:protein transport by the Sec complex"/>
    <property type="evidence" value="ECO:0007669"/>
    <property type="project" value="UniProtKB-UniRule"/>
</dbReference>
<dbReference type="Proteomes" id="UP000242243">
    <property type="component" value="Unassembled WGS sequence"/>
</dbReference>
<evidence type="ECO:0000256" key="1">
    <source>
        <dbReference type="ARBA" id="ARBA00004651"/>
    </source>
</evidence>
<dbReference type="GO" id="GO:0015450">
    <property type="term" value="F:protein-transporting ATPase activity"/>
    <property type="evidence" value="ECO:0007669"/>
    <property type="project" value="InterPro"/>
</dbReference>
<protein>
    <recommendedName>
        <fullName evidence="12 13">Multifunctional fusion protein</fullName>
    </recommendedName>
    <domain>
        <recommendedName>
            <fullName evidence="12">Protein translocase subunit SecD</fullName>
        </recommendedName>
    </domain>
    <domain>
        <recommendedName>
            <fullName evidence="13">Protein-export membrane protein SecF</fullName>
        </recommendedName>
    </domain>
</protein>
<dbReference type="Pfam" id="PF02355">
    <property type="entry name" value="SecD_SecF_C"/>
    <property type="match status" value="2"/>
</dbReference>
<comment type="similarity">
    <text evidence="13">Belongs to the SecD/SecF family. SecF subfamily.</text>
</comment>
<keyword evidence="2 12" id="KW-0813">Transport</keyword>
<feature type="domain" description="Protein export membrane protein SecD/SecF C-terminal" evidence="14">
    <location>
        <begin position="252"/>
        <end position="419"/>
    </location>
</feature>
<evidence type="ECO:0000256" key="2">
    <source>
        <dbReference type="ARBA" id="ARBA00022448"/>
    </source>
</evidence>
<reference evidence="16 19" key="2">
    <citation type="submission" date="2019-07" db="EMBL/GenBank/DDBJ databases">
        <title>Whole genome shotgun sequence of Halolactibacillus halophilus NBRC 100868.</title>
        <authorList>
            <person name="Hosoyama A."/>
            <person name="Uohara A."/>
            <person name="Ohji S."/>
            <person name="Ichikawa N."/>
        </authorList>
    </citation>
    <scope>NUCLEOTIDE SEQUENCE [LARGE SCALE GENOMIC DNA]</scope>
    <source>
        <strain evidence="16 19">NBRC 100868</strain>
    </source>
</reference>
<evidence type="ECO:0000256" key="7">
    <source>
        <dbReference type="ARBA" id="ARBA00023010"/>
    </source>
</evidence>
<comment type="subunit">
    <text evidence="12">Forms a complex with SecF. Part of the essential Sec protein translocation apparatus which comprises SecA, SecYEG and auxiliary proteins SecDF. Other proteins may also be involved.</text>
</comment>
<evidence type="ECO:0000259" key="15">
    <source>
        <dbReference type="Pfam" id="PF21760"/>
    </source>
</evidence>
<evidence type="ECO:0000256" key="9">
    <source>
        <dbReference type="ARBA" id="ARBA00059018"/>
    </source>
</evidence>
<reference evidence="17 18" key="1">
    <citation type="submission" date="2016-10" db="EMBL/GenBank/DDBJ databases">
        <authorList>
            <person name="de Groot N.N."/>
        </authorList>
    </citation>
    <scope>NUCLEOTIDE SEQUENCE [LARGE SCALE GENOMIC DNA]</scope>
    <source>
        <strain evidence="17 18">DSM 17073</strain>
    </source>
</reference>
<sequence>MIKKNRIIGFFIVLVTLIAVISTTVFGISEDVKLGLELQGGVEILYDVEPLDDTQEITDDMLDATVESLRQRVDVLGVSEPSFTIEEPNRVRVQLAGIQNEDEAREVLQTTAQLSFRTAEDDLMLSGADLVEGAARQDFDPNTNQPIVTLELKDGAKFGDVTREILESDVQNTLVIWLDYAEGDSYQEEFKKEPYYMGEDKLDGEPKYISAPSIDKVINSPQVVINGNFTIDEAQQLADLLNAGSLPVDLTEVYTTSVSAQFGVDALNETLFAGALGIVFIFLFMLAIYRFGGVISIITLSLYIYLVVLVFELMNGVLTLPGIAALILGVGMAVDANIITFERMKEELREGKSMIAAFDSANKNSLSTILDANITTLIAATVLFIYGTSSVKGFATLLIVSIILSFITTVFISRFLMGLWIKSRALNKRPHWIGVKQDQIKDLSDTTEIEPTFFNKRIDFVKHRKKYFLVSGALIVAGLISMLIAGLNLSIDFTSGTRVEVNTVESITEDEVIDLFDTLSYEADTVTFAGENNEIAVVRLSDQLNQEQVAEVRTYFNELYGTEASISTVSPVVGQQLARNAMMAVAIASVFIVIYVTIRFEFNFAIAAIVALLHDAFFILAVFSITQVEFNITIVAAVLTIVGYSINDTIVNFDRIRENIRKKKTIRSYDQLARIVNDSLIQTLARSINTVVTVIVAAIFLWIFGAPAITNFSFALVIGLFAGMYSSNFIAAQLWLVLRGRNIKEKPIVFVEKKRNDGPQV</sequence>
<evidence type="ECO:0000256" key="13">
    <source>
        <dbReference type="HAMAP-Rule" id="MF_01464"/>
    </source>
</evidence>
<feature type="transmembrane region" description="Helical" evidence="12">
    <location>
        <begin position="7"/>
        <end position="28"/>
    </location>
</feature>
<dbReference type="NCBIfam" id="NF009581">
    <property type="entry name" value="PRK13024.1-1"/>
    <property type="match status" value="1"/>
</dbReference>
<feature type="domain" description="Protein translocase subunit SecDF P1" evidence="15">
    <location>
        <begin position="63"/>
        <end position="120"/>
    </location>
</feature>
<evidence type="ECO:0000313" key="19">
    <source>
        <dbReference type="Proteomes" id="UP000321547"/>
    </source>
</evidence>
<dbReference type="InterPro" id="IPR048631">
    <property type="entry name" value="SecD_1st"/>
</dbReference>
<keyword evidence="4 12" id="KW-0812">Transmembrane</keyword>
<dbReference type="Gene3D" id="1.20.1640.10">
    <property type="entry name" value="Multidrug efflux transporter AcrB transmembrane domain"/>
    <property type="match status" value="2"/>
</dbReference>
<comment type="function">
    <text evidence="9 12">Part of the Sec protein translocase complex. Interacts with the SecYEG preprotein conducting channel. SecDF uses the proton motive force (PMF) to complete protein translocation after the ATP-dependent function of SecA.</text>
</comment>
<dbReference type="STRING" id="306540.SAMN05421839_101107"/>
<evidence type="ECO:0000256" key="4">
    <source>
        <dbReference type="ARBA" id="ARBA00022692"/>
    </source>
</evidence>
<dbReference type="InterPro" id="IPR005791">
    <property type="entry name" value="SecD"/>
</dbReference>
<feature type="transmembrane region" description="Helical" evidence="12">
    <location>
        <begin position="317"/>
        <end position="339"/>
    </location>
</feature>
<keyword evidence="3 12" id="KW-1003">Cell membrane</keyword>
<evidence type="ECO:0000313" key="17">
    <source>
        <dbReference type="EMBL" id="SFO90146.1"/>
    </source>
</evidence>
<feature type="transmembrane region" description="Helical" evidence="12">
    <location>
        <begin position="369"/>
        <end position="388"/>
    </location>
</feature>
<feature type="transmembrane region" description="Helical" evidence="12">
    <location>
        <begin position="715"/>
        <end position="738"/>
    </location>
</feature>